<dbReference type="Pfam" id="PF13545">
    <property type="entry name" value="HTH_Crp_2"/>
    <property type="match status" value="1"/>
</dbReference>
<reference evidence="6" key="1">
    <citation type="submission" date="2006-10" db="EMBL/GenBank/DDBJ databases">
        <title>Complete sequence of Solibacter usitatus Ellin6076.</title>
        <authorList>
            <consortium name="US DOE Joint Genome Institute"/>
            <person name="Copeland A."/>
            <person name="Lucas S."/>
            <person name="Lapidus A."/>
            <person name="Barry K."/>
            <person name="Detter J.C."/>
            <person name="Glavina del Rio T."/>
            <person name="Hammon N."/>
            <person name="Israni S."/>
            <person name="Dalin E."/>
            <person name="Tice H."/>
            <person name="Pitluck S."/>
            <person name="Thompson L.S."/>
            <person name="Brettin T."/>
            <person name="Bruce D."/>
            <person name="Han C."/>
            <person name="Tapia R."/>
            <person name="Gilna P."/>
            <person name="Schmutz J."/>
            <person name="Larimer F."/>
            <person name="Land M."/>
            <person name="Hauser L."/>
            <person name="Kyrpides N."/>
            <person name="Mikhailova N."/>
            <person name="Janssen P.H."/>
            <person name="Kuske C.R."/>
            <person name="Richardson P."/>
        </authorList>
    </citation>
    <scope>NUCLEOTIDE SEQUENCE</scope>
    <source>
        <strain evidence="6">Ellin6076</strain>
    </source>
</reference>
<dbReference type="PROSITE" id="PS51063">
    <property type="entry name" value="HTH_CRP_2"/>
    <property type="match status" value="1"/>
</dbReference>
<dbReference type="InterPro" id="IPR000595">
    <property type="entry name" value="cNMP-bd_dom"/>
</dbReference>
<dbReference type="CDD" id="cd00038">
    <property type="entry name" value="CAP_ED"/>
    <property type="match status" value="1"/>
</dbReference>
<dbReference type="EMBL" id="CP000473">
    <property type="protein sequence ID" value="ABJ82308.1"/>
    <property type="molecule type" value="Genomic_DNA"/>
</dbReference>
<dbReference type="Gene3D" id="2.60.120.10">
    <property type="entry name" value="Jelly Rolls"/>
    <property type="match status" value="1"/>
</dbReference>
<dbReference type="PROSITE" id="PS50042">
    <property type="entry name" value="CNMP_BINDING_3"/>
    <property type="match status" value="1"/>
</dbReference>
<dbReference type="InterPro" id="IPR018490">
    <property type="entry name" value="cNMP-bd_dom_sf"/>
</dbReference>
<dbReference type="InterPro" id="IPR014710">
    <property type="entry name" value="RmlC-like_jellyroll"/>
</dbReference>
<evidence type="ECO:0000256" key="2">
    <source>
        <dbReference type="ARBA" id="ARBA00023125"/>
    </source>
</evidence>
<keyword evidence="1" id="KW-0805">Transcription regulation</keyword>
<gene>
    <name evidence="6" type="ordered locus">Acid_1315</name>
</gene>
<keyword evidence="2" id="KW-0238">DNA-binding</keyword>
<evidence type="ECO:0000256" key="1">
    <source>
        <dbReference type="ARBA" id="ARBA00023015"/>
    </source>
</evidence>
<dbReference type="InParanoid" id="Q029H8"/>
<dbReference type="InterPro" id="IPR050397">
    <property type="entry name" value="Env_Response_Regulators"/>
</dbReference>
<dbReference type="PANTHER" id="PTHR24567:SF74">
    <property type="entry name" value="HTH-TYPE TRANSCRIPTIONAL REGULATOR ARCR"/>
    <property type="match status" value="1"/>
</dbReference>
<dbReference type="SUPFAM" id="SSF46785">
    <property type="entry name" value="Winged helix' DNA-binding domain"/>
    <property type="match status" value="1"/>
</dbReference>
<evidence type="ECO:0000259" key="5">
    <source>
        <dbReference type="PROSITE" id="PS51063"/>
    </source>
</evidence>
<dbReference type="KEGG" id="sus:Acid_1315"/>
<keyword evidence="3" id="KW-0804">Transcription</keyword>
<dbReference type="InterPro" id="IPR036390">
    <property type="entry name" value="WH_DNA-bd_sf"/>
</dbReference>
<dbReference type="GO" id="GO:0003677">
    <property type="term" value="F:DNA binding"/>
    <property type="evidence" value="ECO:0007669"/>
    <property type="project" value="UniProtKB-KW"/>
</dbReference>
<feature type="domain" description="Cyclic nucleotide-binding" evidence="4">
    <location>
        <begin position="30"/>
        <end position="129"/>
    </location>
</feature>
<dbReference type="eggNOG" id="COG0664">
    <property type="taxonomic scope" value="Bacteria"/>
</dbReference>
<dbReference type="OrthoDB" id="9810708at2"/>
<name>Q029H8_SOLUE</name>
<dbReference type="STRING" id="234267.Acid_1315"/>
<dbReference type="PANTHER" id="PTHR24567">
    <property type="entry name" value="CRP FAMILY TRANSCRIPTIONAL REGULATORY PROTEIN"/>
    <property type="match status" value="1"/>
</dbReference>
<dbReference type="SUPFAM" id="SSF51206">
    <property type="entry name" value="cAMP-binding domain-like"/>
    <property type="match status" value="1"/>
</dbReference>
<evidence type="ECO:0000313" key="6">
    <source>
        <dbReference type="EMBL" id="ABJ82308.1"/>
    </source>
</evidence>
<organism evidence="6">
    <name type="scientific">Solibacter usitatus (strain Ellin6076)</name>
    <dbReference type="NCBI Taxonomy" id="234267"/>
    <lineage>
        <taxon>Bacteria</taxon>
        <taxon>Pseudomonadati</taxon>
        <taxon>Acidobacteriota</taxon>
        <taxon>Terriglobia</taxon>
        <taxon>Bryobacterales</taxon>
        <taxon>Solibacteraceae</taxon>
        <taxon>Candidatus Solibacter</taxon>
    </lineage>
</organism>
<proteinExistence type="predicted"/>
<feature type="domain" description="HTH crp-type" evidence="5">
    <location>
        <begin position="143"/>
        <end position="216"/>
    </location>
</feature>
<protein>
    <submittedName>
        <fullName evidence="6">Transcriptional regulator, Crp/Fnr family</fullName>
    </submittedName>
</protein>
<dbReference type="InterPro" id="IPR012318">
    <property type="entry name" value="HTH_CRP"/>
</dbReference>
<dbReference type="GO" id="GO:0003700">
    <property type="term" value="F:DNA-binding transcription factor activity"/>
    <property type="evidence" value="ECO:0007669"/>
    <property type="project" value="TreeGrafter"/>
</dbReference>
<dbReference type="Pfam" id="PF00027">
    <property type="entry name" value="cNMP_binding"/>
    <property type="match status" value="1"/>
</dbReference>
<dbReference type="AlphaFoldDB" id="Q029H8"/>
<dbReference type="SMART" id="SM00100">
    <property type="entry name" value="cNMP"/>
    <property type="match status" value="1"/>
</dbReference>
<accession>Q029H8</accession>
<dbReference type="GO" id="GO:0005829">
    <property type="term" value="C:cytosol"/>
    <property type="evidence" value="ECO:0007669"/>
    <property type="project" value="TreeGrafter"/>
</dbReference>
<sequence length="225" mass="25843">MASSLTAFTPQPKTLEDPLAHLPCSTIVEYRKGQMIYNQDQPSTSIYLVIEGKVKISRLADDGHQVVVDIYQSDEFFGESAFLNLPHRSEQATALENTKLMTWTASEIEEIVMHRPLLAVALLQILVQRTIDFTHRIESFSVDNIARRLARSLIRFSERLGTADEDGSVSMAPFTHELLSQYVGTSREIVTHYMNQFRRQGYLRYSRKGIVLYREAFREWLRANA</sequence>
<evidence type="ECO:0000259" key="4">
    <source>
        <dbReference type="PROSITE" id="PS50042"/>
    </source>
</evidence>
<dbReference type="HOGENOM" id="CLU_075053_3_1_0"/>
<dbReference type="SMART" id="SM00419">
    <property type="entry name" value="HTH_CRP"/>
    <property type="match status" value="1"/>
</dbReference>
<evidence type="ECO:0000256" key="3">
    <source>
        <dbReference type="ARBA" id="ARBA00023163"/>
    </source>
</evidence>